<sequence length="227" mass="24350">MRPYVFVNLAMSADGKISTRERRQVKISGADDFKRVDEIKAGSDGIMVGIGTVMADDPSLTVKSPELKAARRARGEDEHPLRVVVDSMARTSPDADILCKGAGQRVVAVSAAAPAGRVEALREKAEVVVVGEKGVDLTLLMHELATRGVKRLMVEGGGTLIWGLFKAGLVDELITYIGSTVIGGVDAPTPADGEGFVREDEFPRLELAGVERVDDGVLLRWVVKKEE</sequence>
<comment type="subunit">
    <text evidence="3">Homodimer.</text>
</comment>
<comment type="catalytic activity">
    <reaction evidence="7">
        <text>2,5-diamino-6-(1-D-ribitylamino)pyrimidin-4(3H)-one 5'-phosphate + NAD(+) = 2,5-diamino-6-(1-D-ribosylamino)pyrimidin-4(3H)-one 5'-phosphate + NADH + H(+)</text>
        <dbReference type="Rhea" id="RHEA:27274"/>
        <dbReference type="ChEBI" id="CHEBI:15378"/>
        <dbReference type="ChEBI" id="CHEBI:57540"/>
        <dbReference type="ChEBI" id="CHEBI:57945"/>
        <dbReference type="ChEBI" id="CHEBI:58890"/>
        <dbReference type="ChEBI" id="CHEBI:59545"/>
        <dbReference type="EC" id="1.1.1.302"/>
    </reaction>
</comment>
<evidence type="ECO:0000313" key="12">
    <source>
        <dbReference type="Proteomes" id="UP001042704"/>
    </source>
</evidence>
<protein>
    <recommendedName>
        <fullName evidence="9">2,5-diamino-6-(ribosylamino)-4(3H)-pyrimidinone 5'-phosphate reductase</fullName>
        <ecNumber evidence="9">1.1.1.302</ecNumber>
    </recommendedName>
</protein>
<evidence type="ECO:0000256" key="9">
    <source>
        <dbReference type="NCBIfam" id="TIGR01508"/>
    </source>
</evidence>
<dbReference type="UniPathway" id="UPA00275"/>
<dbReference type="SUPFAM" id="SSF53597">
    <property type="entry name" value="Dihydrofolate reductase-like"/>
    <property type="match status" value="1"/>
</dbReference>
<evidence type="ECO:0000256" key="6">
    <source>
        <dbReference type="ARBA" id="ARBA00023002"/>
    </source>
</evidence>
<evidence type="ECO:0000256" key="8">
    <source>
        <dbReference type="ARBA" id="ARBA00049020"/>
    </source>
</evidence>
<dbReference type="InterPro" id="IPR006401">
    <property type="entry name" value="Rib_reduct_arc"/>
</dbReference>
<name>A0A8A3S596_9EURY</name>
<dbReference type="PANTHER" id="PTHR38011">
    <property type="entry name" value="DIHYDROFOLATE REDUCTASE FAMILY PROTEIN (AFU_ORTHOLOGUE AFUA_8G06820)"/>
    <property type="match status" value="1"/>
</dbReference>
<reference evidence="11" key="2">
    <citation type="submission" date="2019-02" db="EMBL/GenBank/DDBJ databases">
        <authorList>
            <person name="Chen S.-C."/>
            <person name="Chien H.-H."/>
            <person name="Lai M.-C."/>
        </authorList>
    </citation>
    <scope>NUCLEOTIDE SEQUENCE</scope>
    <source>
        <strain evidence="11">N2F9704</strain>
    </source>
</reference>
<dbReference type="EMBL" id="CP036172">
    <property type="protein sequence ID" value="QSZ66794.1"/>
    <property type="molecule type" value="Genomic_DNA"/>
</dbReference>
<keyword evidence="4" id="KW-0686">Riboflavin biosynthesis</keyword>
<dbReference type="Pfam" id="PF01872">
    <property type="entry name" value="RibD_C"/>
    <property type="match status" value="1"/>
</dbReference>
<dbReference type="GO" id="GO:0050661">
    <property type="term" value="F:NADP binding"/>
    <property type="evidence" value="ECO:0007669"/>
    <property type="project" value="InterPro"/>
</dbReference>
<evidence type="ECO:0000259" key="10">
    <source>
        <dbReference type="Pfam" id="PF01872"/>
    </source>
</evidence>
<feature type="domain" description="Bacterial bifunctional deaminase-reductase C-terminal" evidence="10">
    <location>
        <begin position="3"/>
        <end position="219"/>
    </location>
</feature>
<dbReference type="GO" id="GO:0009231">
    <property type="term" value="P:riboflavin biosynthetic process"/>
    <property type="evidence" value="ECO:0007669"/>
    <property type="project" value="UniProtKB-UniPathway"/>
</dbReference>
<dbReference type="InterPro" id="IPR002734">
    <property type="entry name" value="RibDG_C"/>
</dbReference>
<dbReference type="NCBIfam" id="TIGR00227">
    <property type="entry name" value="ribD_Cterm"/>
    <property type="match status" value="1"/>
</dbReference>
<evidence type="ECO:0000256" key="2">
    <source>
        <dbReference type="ARBA" id="ARBA00009723"/>
    </source>
</evidence>
<organism evidence="11 12">
    <name type="scientific">Methanofollis aquaemaris</name>
    <dbReference type="NCBI Taxonomy" id="126734"/>
    <lineage>
        <taxon>Archaea</taxon>
        <taxon>Methanobacteriati</taxon>
        <taxon>Methanobacteriota</taxon>
        <taxon>Stenosarchaea group</taxon>
        <taxon>Methanomicrobia</taxon>
        <taxon>Methanomicrobiales</taxon>
        <taxon>Methanomicrobiaceae</taxon>
        <taxon>Methanofollis</taxon>
    </lineage>
</organism>
<dbReference type="KEGG" id="maqe:RJ40_04445"/>
<keyword evidence="6 11" id="KW-0560">Oxidoreductase</keyword>
<dbReference type="InterPro" id="IPR024072">
    <property type="entry name" value="DHFR-like_dom_sf"/>
</dbReference>
<dbReference type="Gene3D" id="3.40.430.10">
    <property type="entry name" value="Dihydrofolate Reductase, subunit A"/>
    <property type="match status" value="1"/>
</dbReference>
<comment type="pathway">
    <text evidence="1">Cofactor biosynthesis; riboflavin biosynthesis.</text>
</comment>
<dbReference type="RefSeq" id="WP_265582164.1">
    <property type="nucleotide sequence ID" value="NZ_CP036172.1"/>
</dbReference>
<keyword evidence="12" id="KW-1185">Reference proteome</keyword>
<dbReference type="GeneID" id="76423586"/>
<dbReference type="Proteomes" id="UP001042704">
    <property type="component" value="Chromosome"/>
</dbReference>
<evidence type="ECO:0000313" key="11">
    <source>
        <dbReference type="EMBL" id="QSZ66794.1"/>
    </source>
</evidence>
<evidence type="ECO:0000256" key="5">
    <source>
        <dbReference type="ARBA" id="ARBA00022857"/>
    </source>
</evidence>
<dbReference type="PANTHER" id="PTHR38011:SF7">
    <property type="entry name" value="2,5-DIAMINO-6-RIBOSYLAMINO-4(3H)-PYRIMIDINONE 5'-PHOSPHATE REDUCTASE"/>
    <property type="match status" value="1"/>
</dbReference>
<keyword evidence="5" id="KW-0521">NADP</keyword>
<dbReference type="EC" id="1.1.1.302" evidence="9"/>
<proteinExistence type="inferred from homology"/>
<evidence type="ECO:0000256" key="3">
    <source>
        <dbReference type="ARBA" id="ARBA00011738"/>
    </source>
</evidence>
<reference evidence="11" key="1">
    <citation type="journal article" date="2001" name="Int. J. Syst. Evol. Microbiol.">
        <title>Methanofollis aquaemaris sp. nov., a methanogen isolated from an aquaculture fish pond.</title>
        <authorList>
            <person name="Lai M.C."/>
            <person name="Chen S.C."/>
        </authorList>
    </citation>
    <scope>NUCLEOTIDE SEQUENCE</scope>
    <source>
        <strain evidence="11">N2F9704</strain>
    </source>
</reference>
<evidence type="ECO:0000256" key="1">
    <source>
        <dbReference type="ARBA" id="ARBA00005104"/>
    </source>
</evidence>
<dbReference type="InterPro" id="IPR011549">
    <property type="entry name" value="RibD_C"/>
</dbReference>
<dbReference type="NCBIfam" id="TIGR01508">
    <property type="entry name" value="rib_reduct_arch"/>
    <property type="match status" value="1"/>
</dbReference>
<evidence type="ECO:0000256" key="7">
    <source>
        <dbReference type="ARBA" id="ARBA00047550"/>
    </source>
</evidence>
<dbReference type="AlphaFoldDB" id="A0A8A3S596"/>
<accession>A0A8A3S596</accession>
<dbReference type="InterPro" id="IPR050765">
    <property type="entry name" value="Riboflavin_Biosynth_HTPR"/>
</dbReference>
<comment type="similarity">
    <text evidence="2">Belongs to the HTP reductase family.</text>
</comment>
<comment type="catalytic activity">
    <reaction evidence="8">
        <text>2,5-diamino-6-(1-D-ribitylamino)pyrimidin-4(3H)-one 5'-phosphate + NADP(+) = 2,5-diamino-6-(1-D-ribosylamino)pyrimidin-4(3H)-one 5'-phosphate + NADPH + H(+)</text>
        <dbReference type="Rhea" id="RHEA:27278"/>
        <dbReference type="ChEBI" id="CHEBI:15378"/>
        <dbReference type="ChEBI" id="CHEBI:57783"/>
        <dbReference type="ChEBI" id="CHEBI:58349"/>
        <dbReference type="ChEBI" id="CHEBI:58890"/>
        <dbReference type="ChEBI" id="CHEBI:59545"/>
        <dbReference type="EC" id="1.1.1.302"/>
    </reaction>
</comment>
<dbReference type="GO" id="GO:0008703">
    <property type="term" value="F:5-amino-6-(5-phosphoribosylamino)uracil reductase activity"/>
    <property type="evidence" value="ECO:0007669"/>
    <property type="project" value="InterPro"/>
</dbReference>
<gene>
    <name evidence="11" type="ORF">RJ40_04445</name>
</gene>
<evidence type="ECO:0000256" key="4">
    <source>
        <dbReference type="ARBA" id="ARBA00022619"/>
    </source>
</evidence>